<dbReference type="GO" id="GO:0004674">
    <property type="term" value="F:protein serine/threonine kinase activity"/>
    <property type="evidence" value="ECO:0007669"/>
    <property type="project" value="UniProtKB-KW"/>
</dbReference>
<evidence type="ECO:0000256" key="4">
    <source>
        <dbReference type="ARBA" id="ARBA00022741"/>
    </source>
</evidence>
<evidence type="ECO:0000256" key="8">
    <source>
        <dbReference type="ARBA" id="ARBA00048679"/>
    </source>
</evidence>
<evidence type="ECO:0000259" key="9">
    <source>
        <dbReference type="Pfam" id="PF01163"/>
    </source>
</evidence>
<dbReference type="InterPro" id="IPR018934">
    <property type="entry name" value="RIO_dom"/>
</dbReference>
<comment type="catalytic activity">
    <reaction evidence="8">
        <text>L-seryl-[protein] + ATP = O-phospho-L-seryl-[protein] + ADP + H(+)</text>
        <dbReference type="Rhea" id="RHEA:17989"/>
        <dbReference type="Rhea" id="RHEA-COMP:9863"/>
        <dbReference type="Rhea" id="RHEA-COMP:11604"/>
        <dbReference type="ChEBI" id="CHEBI:15378"/>
        <dbReference type="ChEBI" id="CHEBI:29999"/>
        <dbReference type="ChEBI" id="CHEBI:30616"/>
        <dbReference type="ChEBI" id="CHEBI:83421"/>
        <dbReference type="ChEBI" id="CHEBI:456216"/>
        <dbReference type="EC" id="2.7.11.1"/>
    </reaction>
</comment>
<keyword evidence="5 10" id="KW-0418">Kinase</keyword>
<gene>
    <name evidence="10" type="ORF">EGH25_02920</name>
</gene>
<dbReference type="Pfam" id="PF01163">
    <property type="entry name" value="RIO1"/>
    <property type="match status" value="1"/>
</dbReference>
<dbReference type="EC" id="2.7.11.1" evidence="1"/>
<keyword evidence="6" id="KW-0067">ATP-binding</keyword>
<evidence type="ECO:0000256" key="7">
    <source>
        <dbReference type="ARBA" id="ARBA00047899"/>
    </source>
</evidence>
<dbReference type="GO" id="GO:0005524">
    <property type="term" value="F:ATP binding"/>
    <property type="evidence" value="ECO:0007669"/>
    <property type="project" value="UniProtKB-KW"/>
</dbReference>
<comment type="catalytic activity">
    <reaction evidence="7">
        <text>L-threonyl-[protein] + ATP = O-phospho-L-threonyl-[protein] + ADP + H(+)</text>
        <dbReference type="Rhea" id="RHEA:46608"/>
        <dbReference type="Rhea" id="RHEA-COMP:11060"/>
        <dbReference type="Rhea" id="RHEA-COMP:11605"/>
        <dbReference type="ChEBI" id="CHEBI:15378"/>
        <dbReference type="ChEBI" id="CHEBI:30013"/>
        <dbReference type="ChEBI" id="CHEBI:30616"/>
        <dbReference type="ChEBI" id="CHEBI:61977"/>
        <dbReference type="ChEBI" id="CHEBI:456216"/>
        <dbReference type="EC" id="2.7.11.1"/>
    </reaction>
</comment>
<name>A0A9Q4C4H6_9EURY</name>
<dbReference type="Proteomes" id="UP001149411">
    <property type="component" value="Unassembled WGS sequence"/>
</dbReference>
<evidence type="ECO:0000313" key="11">
    <source>
        <dbReference type="Proteomes" id="UP001149411"/>
    </source>
</evidence>
<keyword evidence="3" id="KW-0808">Transferase</keyword>
<evidence type="ECO:0000313" key="10">
    <source>
        <dbReference type="EMBL" id="MCX2818304.1"/>
    </source>
</evidence>
<evidence type="ECO:0000256" key="5">
    <source>
        <dbReference type="ARBA" id="ARBA00022777"/>
    </source>
</evidence>
<dbReference type="RefSeq" id="WP_266086066.1">
    <property type="nucleotide sequence ID" value="NZ_RKLV01000002.1"/>
</dbReference>
<keyword evidence="2" id="KW-0723">Serine/threonine-protein kinase</keyword>
<protein>
    <recommendedName>
        <fullName evidence="1">non-specific serine/threonine protein kinase</fullName>
        <ecNumber evidence="1">2.7.11.1</ecNumber>
    </recommendedName>
</protein>
<comment type="caution">
    <text evidence="10">The sequence shown here is derived from an EMBL/GenBank/DDBJ whole genome shotgun (WGS) entry which is preliminary data.</text>
</comment>
<keyword evidence="4" id="KW-0547">Nucleotide-binding</keyword>
<evidence type="ECO:0000256" key="2">
    <source>
        <dbReference type="ARBA" id="ARBA00022527"/>
    </source>
</evidence>
<evidence type="ECO:0000256" key="1">
    <source>
        <dbReference type="ARBA" id="ARBA00012513"/>
    </source>
</evidence>
<dbReference type="Gene3D" id="1.10.510.10">
    <property type="entry name" value="Transferase(Phosphotransferase) domain 1"/>
    <property type="match status" value="1"/>
</dbReference>
<dbReference type="AlphaFoldDB" id="A0A9Q4C4H6"/>
<accession>A0A9Q4C4H6</accession>
<dbReference type="SUPFAM" id="SSF56112">
    <property type="entry name" value="Protein kinase-like (PK-like)"/>
    <property type="match status" value="1"/>
</dbReference>
<dbReference type="EMBL" id="RKLV01000002">
    <property type="protein sequence ID" value="MCX2818304.1"/>
    <property type="molecule type" value="Genomic_DNA"/>
</dbReference>
<reference evidence="10" key="1">
    <citation type="submission" date="2022-09" db="EMBL/GenBank/DDBJ databases">
        <title>Haloadaptaus new haloarchaeum isolated from saline soil.</title>
        <authorList>
            <person name="Duran-Viseras A."/>
            <person name="Sanchez-Porro C."/>
            <person name="Ventosa A."/>
        </authorList>
    </citation>
    <scope>NUCLEOTIDE SEQUENCE</scope>
    <source>
        <strain evidence="10">F3-133</strain>
    </source>
</reference>
<feature type="domain" description="RIO-type" evidence="9">
    <location>
        <begin position="93"/>
        <end position="197"/>
    </location>
</feature>
<keyword evidence="11" id="KW-1185">Reference proteome</keyword>
<organism evidence="10 11">
    <name type="scientific">Halorutilus salinus</name>
    <dbReference type="NCBI Taxonomy" id="2487751"/>
    <lineage>
        <taxon>Archaea</taxon>
        <taxon>Methanobacteriati</taxon>
        <taxon>Methanobacteriota</taxon>
        <taxon>Stenosarchaea group</taxon>
        <taxon>Halobacteria</taxon>
        <taxon>Halorutilales</taxon>
        <taxon>Halorutilaceae</taxon>
        <taxon>Halorutilus</taxon>
    </lineage>
</organism>
<proteinExistence type="predicted"/>
<evidence type="ECO:0000256" key="6">
    <source>
        <dbReference type="ARBA" id="ARBA00022840"/>
    </source>
</evidence>
<dbReference type="InterPro" id="IPR011009">
    <property type="entry name" value="Kinase-like_dom_sf"/>
</dbReference>
<evidence type="ECO:0000256" key="3">
    <source>
        <dbReference type="ARBA" id="ARBA00022679"/>
    </source>
</evidence>
<sequence length="266" mass="29679">MSFRSILRGDSSVDLDDIARILRDERGFDEVDLTPVDGENWLSVPLVVNDEFFVKVLTPQNTWTHSLFTTVRNLGVRVSGNGPFFESFDSPAEMARHEFESTRRMREVGVRAPEPVDVIEGDGEALLLFEYLDGFETLSEVSLDETTVREVFRMLRLLHRNRLAHGDLSLENVLVVDGDIYFIDSTSVVDNGHDDAVAYDLACALGALSSRIPPSEVVSVASEFFDADDLRHALDFVAVVRLRPGIEESFSLLELRRAVAQATSEG</sequence>